<dbReference type="GO" id="GO:0032040">
    <property type="term" value="C:small-subunit processome"/>
    <property type="evidence" value="ECO:0007669"/>
    <property type="project" value="TreeGrafter"/>
</dbReference>
<evidence type="ECO:0000259" key="1">
    <source>
        <dbReference type="Pfam" id="PF07539"/>
    </source>
</evidence>
<dbReference type="Pfam" id="PF07539">
    <property type="entry name" value="UTP20_N"/>
    <property type="match status" value="1"/>
</dbReference>
<organism evidence="3">
    <name type="scientific">Pneumocystis jirovecii</name>
    <name type="common">Human pneumocystis pneumonia agent</name>
    <dbReference type="NCBI Taxonomy" id="42068"/>
    <lineage>
        <taxon>Eukaryota</taxon>
        <taxon>Fungi</taxon>
        <taxon>Dikarya</taxon>
        <taxon>Ascomycota</taxon>
        <taxon>Taphrinomycotina</taxon>
        <taxon>Pneumocystomycetes</taxon>
        <taxon>Pneumocystaceae</taxon>
        <taxon>Pneumocystis</taxon>
    </lineage>
</organism>
<protein>
    <recommendedName>
        <fullName evidence="1">U3 small nucleolar RNA-associated protein 20 N-terminal domain-containing protein</fullName>
    </recommendedName>
</protein>
<name>L0PCN9_PNEJI</name>
<dbReference type="AlphaFoldDB" id="L0PCN9"/>
<reference evidence="2 3" key="1">
    <citation type="journal article" date="2012" name="MBio">
        <title>De novo assembly of the Pneumocystis jirovecii genome from a single bronchoalveolar lavage fluid specimen from a patient.</title>
        <authorList>
            <person name="Cisse O.H."/>
            <person name="Pagni M."/>
            <person name="Hauser P.M."/>
        </authorList>
    </citation>
    <scope>NUCLEOTIDE SEQUENCE [LARGE SCALE GENOMIC DNA]</scope>
    <source>
        <strain evidence="2 3">SE8</strain>
    </source>
</reference>
<comment type="caution">
    <text evidence="2">The sequence shown here is derived from an EMBL/GenBank/DDBJ whole genome shotgun (WGS) entry which is preliminary data.</text>
</comment>
<dbReference type="GO" id="GO:0030686">
    <property type="term" value="C:90S preribosome"/>
    <property type="evidence" value="ECO:0007669"/>
    <property type="project" value="TreeGrafter"/>
</dbReference>
<dbReference type="STRING" id="1209962.L0PCN9"/>
<proteinExistence type="predicted"/>
<dbReference type="Proteomes" id="UP000010422">
    <property type="component" value="Unassembled WGS sequence"/>
</dbReference>
<evidence type="ECO:0000313" key="2">
    <source>
        <dbReference type="EMBL" id="CCJ29370.1"/>
    </source>
</evidence>
<dbReference type="EMBL" id="CAKM01000179">
    <property type="protein sequence ID" value="CCJ29370.1"/>
    <property type="molecule type" value="Genomic_DNA"/>
</dbReference>
<dbReference type="PANTHER" id="PTHR17695">
    <property type="entry name" value="SMALL SUBUNIT PROCESSOME COMPONENT 20 HOMOLOG"/>
    <property type="match status" value="1"/>
</dbReference>
<sequence>MVQLNIEHMLLKISLEIPSLAEEHSKDLVPIFLTIFSQDRNIEDFCSSNSEWSYIDKLNLITIFSKFQNPKSIFNSENVYSTLLFLLTQGDIKIQNLALNSILSWKFPEVLNYENNLRNLLSTLKFRNELTDLMQETCLHSNFKNQKLIPIILRILYGRMISRSNSSSKKHSLSTKRDVILSFVSVLPLDFFRIFLNIMLEPFNKIDCIDKSNSNAYKLKNVLEHVNQKKQIGFCTVLKEVLKHVGSNIMLYLSDILNVHFYCWNNSESIIKSFYDKKEINNNENITLKYAKAISHEWMPYMTLLFAEFINPKVKYLHIDSLQEPSGLLKIFSTWSENINTLHFLYDYNKEIILEITKCLSLPSIKENVLL</sequence>
<dbReference type="PANTHER" id="PTHR17695:SF11">
    <property type="entry name" value="SMALL SUBUNIT PROCESSOME COMPONENT 20 HOMOLOG"/>
    <property type="match status" value="1"/>
</dbReference>
<dbReference type="InterPro" id="IPR011430">
    <property type="entry name" value="UTP20_N"/>
</dbReference>
<dbReference type="InterPro" id="IPR052575">
    <property type="entry name" value="SSU_processome_comp_20"/>
</dbReference>
<evidence type="ECO:0000313" key="3">
    <source>
        <dbReference type="Proteomes" id="UP000010422"/>
    </source>
</evidence>
<dbReference type="VEuPathDB" id="FungiDB:PNEJI1_001971"/>
<feature type="domain" description="U3 small nucleolar RNA-associated protein 20 N-terminal" evidence="1">
    <location>
        <begin position="52"/>
        <end position="370"/>
    </location>
</feature>
<accession>L0PCN9</accession>
<gene>
    <name evidence="2" type="ORF">PNEJI1_001971</name>
</gene>
<dbReference type="InParanoid" id="L0PCN9"/>